<keyword evidence="5 7" id="KW-1133">Transmembrane helix</keyword>
<evidence type="ECO:0000256" key="6">
    <source>
        <dbReference type="ARBA" id="ARBA00023136"/>
    </source>
</evidence>
<dbReference type="EMBL" id="ACPB03000319">
    <property type="status" value="NOT_ANNOTATED_CDS"/>
    <property type="molecule type" value="Genomic_DNA"/>
</dbReference>
<dbReference type="Gene3D" id="1.20.1250.20">
    <property type="entry name" value="MFS general substrate transporter like domains"/>
    <property type="match status" value="2"/>
</dbReference>
<dbReference type="InterPro" id="IPR011701">
    <property type="entry name" value="MFS"/>
</dbReference>
<feature type="transmembrane region" description="Helical" evidence="7">
    <location>
        <begin position="265"/>
        <end position="286"/>
    </location>
</feature>
<evidence type="ECO:0000256" key="4">
    <source>
        <dbReference type="ARBA" id="ARBA00022847"/>
    </source>
</evidence>
<evidence type="ECO:0000259" key="8">
    <source>
        <dbReference type="PROSITE" id="PS50850"/>
    </source>
</evidence>
<feature type="transmembrane region" description="Helical" evidence="7">
    <location>
        <begin position="36"/>
        <end position="57"/>
    </location>
</feature>
<feature type="transmembrane region" description="Helical" evidence="7">
    <location>
        <begin position="295"/>
        <end position="314"/>
    </location>
</feature>
<accession>T1HHL3</accession>
<evidence type="ECO:0000256" key="5">
    <source>
        <dbReference type="ARBA" id="ARBA00022989"/>
    </source>
</evidence>
<dbReference type="eggNOG" id="KOG2532">
    <property type="taxonomic scope" value="Eukaryota"/>
</dbReference>
<reference evidence="9" key="1">
    <citation type="submission" date="2015-05" db="UniProtKB">
        <authorList>
            <consortium name="EnsemblMetazoa"/>
        </authorList>
    </citation>
    <scope>IDENTIFICATION</scope>
</reference>
<dbReference type="SUPFAM" id="SSF103473">
    <property type="entry name" value="MFS general substrate transporter"/>
    <property type="match status" value="1"/>
</dbReference>
<dbReference type="InterPro" id="IPR050382">
    <property type="entry name" value="MFS_Na/Anion_cotransporter"/>
</dbReference>
<keyword evidence="2" id="KW-0813">Transport</keyword>
<organism evidence="9 10">
    <name type="scientific">Rhodnius prolixus</name>
    <name type="common">Triatomid bug</name>
    <dbReference type="NCBI Taxonomy" id="13249"/>
    <lineage>
        <taxon>Eukaryota</taxon>
        <taxon>Metazoa</taxon>
        <taxon>Ecdysozoa</taxon>
        <taxon>Arthropoda</taxon>
        <taxon>Hexapoda</taxon>
        <taxon>Insecta</taxon>
        <taxon>Pterygota</taxon>
        <taxon>Neoptera</taxon>
        <taxon>Paraneoptera</taxon>
        <taxon>Hemiptera</taxon>
        <taxon>Heteroptera</taxon>
        <taxon>Panheteroptera</taxon>
        <taxon>Cimicomorpha</taxon>
        <taxon>Reduviidae</taxon>
        <taxon>Triatominae</taxon>
        <taxon>Rhodnius</taxon>
    </lineage>
</organism>
<keyword evidence="4" id="KW-0769">Symport</keyword>
<feature type="transmembrane region" description="Helical" evidence="7">
    <location>
        <begin position="204"/>
        <end position="228"/>
    </location>
</feature>
<dbReference type="InterPro" id="IPR036259">
    <property type="entry name" value="MFS_trans_sf"/>
</dbReference>
<sequence length="391" mass="43625">MGTKMNNKILLLIGLSYSSITTFFLPYVLYYGGYVAFVPIRTSLGVAEGFALPMIIGQIARWFPLYERAAFTAFIFGGRDLGVILLKMYMGLVNAGMVKWPSMWFFAGTVGLMVSAAWGISGAHDPGKCYYINEAEKIYITEHCVYEYRIAKKHIKWGLLLTNVPFYALLILHVGYYFGFRLMLYEIPTYLYRVYGLELTEVGIVASVPHITALIFCVPVGFVADLMIRKRLMGLEFTRKLFSSIGMFGCAFCIVSYAFASDQSLTIFMNSLATSLTVFVNIGLYLNHVDIAPNFACLVMGFSSVVATITGIILPELTLLLISDVSSAKGWEAMLFMTAGIYTVTNVFFLVYGSSDVQNFNLSGSSVEGRRLPKMPVKHEAIFHLRDTKVQ</sequence>
<dbReference type="PANTHER" id="PTHR11662">
    <property type="entry name" value="SOLUTE CARRIER FAMILY 17"/>
    <property type="match status" value="1"/>
</dbReference>
<dbReference type="AlphaFoldDB" id="T1HHL3"/>
<dbReference type="FunFam" id="1.20.1250.20:FF:000003">
    <property type="entry name" value="Solute carrier family 17 member 3"/>
    <property type="match status" value="1"/>
</dbReference>
<evidence type="ECO:0000256" key="1">
    <source>
        <dbReference type="ARBA" id="ARBA00004141"/>
    </source>
</evidence>
<keyword evidence="6 7" id="KW-0472">Membrane</keyword>
<dbReference type="GO" id="GO:0016020">
    <property type="term" value="C:membrane"/>
    <property type="evidence" value="ECO:0007669"/>
    <property type="project" value="UniProtKB-SubCell"/>
</dbReference>
<feature type="transmembrane region" description="Helical" evidence="7">
    <location>
        <begin position="69"/>
        <end position="90"/>
    </location>
</feature>
<evidence type="ECO:0000256" key="2">
    <source>
        <dbReference type="ARBA" id="ARBA00022448"/>
    </source>
</evidence>
<dbReference type="PANTHER" id="PTHR11662:SF415">
    <property type="entry name" value="AT30085P-RELATED"/>
    <property type="match status" value="1"/>
</dbReference>
<dbReference type="RefSeq" id="XP_073981785.1">
    <property type="nucleotide sequence ID" value="XM_074125684.1"/>
</dbReference>
<dbReference type="EnsemblMetazoa" id="RPRC003536-RA">
    <property type="protein sequence ID" value="RPRC003536-PA"/>
    <property type="gene ID" value="RPRC003536"/>
</dbReference>
<dbReference type="Proteomes" id="UP000015103">
    <property type="component" value="Unassembled WGS sequence"/>
</dbReference>
<dbReference type="GO" id="GO:0006820">
    <property type="term" value="P:monoatomic anion transport"/>
    <property type="evidence" value="ECO:0007669"/>
    <property type="project" value="TreeGrafter"/>
</dbReference>
<comment type="subcellular location">
    <subcellularLocation>
        <location evidence="1">Membrane</location>
        <topology evidence="1">Multi-pass membrane protein</topology>
    </subcellularLocation>
</comment>
<evidence type="ECO:0000313" key="9">
    <source>
        <dbReference type="EnsemblMetazoa" id="RPRC003536-PA"/>
    </source>
</evidence>
<feature type="transmembrane region" description="Helical" evidence="7">
    <location>
        <begin position="9"/>
        <end position="30"/>
    </location>
</feature>
<evidence type="ECO:0000313" key="10">
    <source>
        <dbReference type="Proteomes" id="UP000015103"/>
    </source>
</evidence>
<proteinExistence type="predicted"/>
<dbReference type="HOGENOM" id="CLU_001265_5_0_1"/>
<dbReference type="InterPro" id="IPR020846">
    <property type="entry name" value="MFS_dom"/>
</dbReference>
<dbReference type="VEuPathDB" id="VectorBase:RPRC003536"/>
<feature type="transmembrane region" description="Helical" evidence="7">
    <location>
        <begin position="159"/>
        <end position="184"/>
    </location>
</feature>
<protein>
    <submittedName>
        <fullName evidence="9">Major facilitator superfamily (MFS) profile domain-containing protein</fullName>
    </submittedName>
</protein>
<feature type="transmembrane region" description="Helical" evidence="7">
    <location>
        <begin position="102"/>
        <end position="120"/>
    </location>
</feature>
<dbReference type="GeneID" id="141453007"/>
<feature type="domain" description="Major facilitator superfamily (MFS) profile" evidence="8">
    <location>
        <begin position="1"/>
        <end position="358"/>
    </location>
</feature>
<name>T1HHL3_RHOPR</name>
<evidence type="ECO:0000256" key="3">
    <source>
        <dbReference type="ARBA" id="ARBA00022692"/>
    </source>
</evidence>
<dbReference type="Pfam" id="PF07690">
    <property type="entry name" value="MFS_1"/>
    <property type="match status" value="1"/>
</dbReference>
<dbReference type="PROSITE" id="PS50850">
    <property type="entry name" value="MFS"/>
    <property type="match status" value="1"/>
</dbReference>
<evidence type="ECO:0000256" key="7">
    <source>
        <dbReference type="SAM" id="Phobius"/>
    </source>
</evidence>
<dbReference type="GO" id="GO:0015293">
    <property type="term" value="F:symporter activity"/>
    <property type="evidence" value="ECO:0007669"/>
    <property type="project" value="UniProtKB-KW"/>
</dbReference>
<dbReference type="STRING" id="13249.T1HHL3"/>
<keyword evidence="3 7" id="KW-0812">Transmembrane</keyword>
<keyword evidence="10" id="KW-1185">Reference proteome</keyword>
<dbReference type="InParanoid" id="T1HHL3"/>
<feature type="transmembrane region" description="Helical" evidence="7">
    <location>
        <begin position="334"/>
        <end position="353"/>
    </location>
</feature>
<feature type="transmembrane region" description="Helical" evidence="7">
    <location>
        <begin position="240"/>
        <end position="259"/>
    </location>
</feature>